<evidence type="ECO:0000313" key="3">
    <source>
        <dbReference type="EMBL" id="KPD23762.1"/>
    </source>
</evidence>
<sequence>MQPKDIWAELGLPNEDSRLREQIANGLPIKVLNHVASSMEMTQKSIIEALHIPPTTFLRRKKGGRLTTEESDKLYSLIEVLARSTDLFDGDRKAAVEWMTKKVPGLGHMRPIDMLDSHTNTEAVLDIITRLEYGVYS</sequence>
<evidence type="ECO:0000313" key="4">
    <source>
        <dbReference type="Proteomes" id="UP000053030"/>
    </source>
</evidence>
<dbReference type="InterPro" id="IPR024467">
    <property type="entry name" value="Xre/MbcA/ParS-like_toxin-bd"/>
</dbReference>
<feature type="domain" description="Antitoxin Xre-like helix-turn-helix" evidence="2">
    <location>
        <begin position="20"/>
        <end position="78"/>
    </location>
</feature>
<reference evidence="3 4" key="1">
    <citation type="submission" date="2015-08" db="EMBL/GenBank/DDBJ databases">
        <title>Genome sequencing and assembly of the deep-sea bacterium Idiomarina zobellii.</title>
        <authorList>
            <person name="Mithoefer S.D."/>
            <person name="Rheaume B.A."/>
            <person name="MacLea K.S."/>
        </authorList>
    </citation>
    <scope>NUCLEOTIDE SEQUENCE [LARGE SCALE GENOMIC DNA]</scope>
    <source>
        <strain evidence="3 4">KMM 231</strain>
    </source>
</reference>
<evidence type="ECO:0000259" key="2">
    <source>
        <dbReference type="Pfam" id="PF20432"/>
    </source>
</evidence>
<gene>
    <name evidence="3" type="ORF">AFK76_07845</name>
</gene>
<evidence type="ECO:0000259" key="1">
    <source>
        <dbReference type="Pfam" id="PF09722"/>
    </source>
</evidence>
<dbReference type="InterPro" id="IPR011979">
    <property type="entry name" value="Antitox_Xre"/>
</dbReference>
<comment type="caution">
    <text evidence="3">The sequence shown here is derived from an EMBL/GenBank/DDBJ whole genome shotgun (WGS) entry which is preliminary data.</text>
</comment>
<dbReference type="EMBL" id="LHSG01000006">
    <property type="protein sequence ID" value="KPD23762.1"/>
    <property type="molecule type" value="Genomic_DNA"/>
</dbReference>
<proteinExistence type="predicted"/>
<feature type="domain" description="Antitoxin Xre/MbcA/ParS-like toxin-binding" evidence="1">
    <location>
        <begin position="85"/>
        <end position="134"/>
    </location>
</feature>
<keyword evidence="4" id="KW-1185">Reference proteome</keyword>
<dbReference type="GO" id="GO:0003677">
    <property type="term" value="F:DNA binding"/>
    <property type="evidence" value="ECO:0007669"/>
    <property type="project" value="InterPro"/>
</dbReference>
<evidence type="ECO:0008006" key="5">
    <source>
        <dbReference type="Google" id="ProtNLM"/>
    </source>
</evidence>
<dbReference type="AlphaFoldDB" id="A0A837N8E1"/>
<dbReference type="Pfam" id="PF09722">
    <property type="entry name" value="Xre_MbcA_ParS_C"/>
    <property type="match status" value="1"/>
</dbReference>
<protein>
    <recommendedName>
        <fullName evidence="5">Toxin-antitoxin system antitoxin component, TIGR02293 family</fullName>
    </recommendedName>
</protein>
<dbReference type="InterPro" id="IPR046847">
    <property type="entry name" value="Xre-like_HTH"/>
</dbReference>
<dbReference type="NCBIfam" id="TIGR02293">
    <property type="entry name" value="TAS_TIGR02293"/>
    <property type="match status" value="1"/>
</dbReference>
<name>A0A837N8E1_9GAMM</name>
<organism evidence="3 4">
    <name type="scientific">Idiomarina zobellii</name>
    <dbReference type="NCBI Taxonomy" id="86103"/>
    <lineage>
        <taxon>Bacteria</taxon>
        <taxon>Pseudomonadati</taxon>
        <taxon>Pseudomonadota</taxon>
        <taxon>Gammaproteobacteria</taxon>
        <taxon>Alteromonadales</taxon>
        <taxon>Idiomarinaceae</taxon>
        <taxon>Idiomarina</taxon>
    </lineage>
</organism>
<dbReference type="Pfam" id="PF20432">
    <property type="entry name" value="Xre-like-HTH"/>
    <property type="match status" value="1"/>
</dbReference>
<accession>A0A837N8E1</accession>
<dbReference type="Proteomes" id="UP000053030">
    <property type="component" value="Unassembled WGS sequence"/>
</dbReference>